<accession>A0A2P2R4M8</accession>
<reference evidence="1" key="1">
    <citation type="submission" date="2018-02" db="EMBL/GenBank/DDBJ databases">
        <title>Rhizophora mucronata_Transcriptome.</title>
        <authorList>
            <person name="Meera S.P."/>
            <person name="Sreeshan A."/>
            <person name="Augustine A."/>
        </authorList>
    </citation>
    <scope>NUCLEOTIDE SEQUENCE</scope>
    <source>
        <tissue evidence="1">Leaf</tissue>
    </source>
</reference>
<name>A0A2P2R4M8_RHIMU</name>
<proteinExistence type="predicted"/>
<dbReference type="EMBL" id="GGEC01093667">
    <property type="protein sequence ID" value="MBX74151.1"/>
    <property type="molecule type" value="Transcribed_RNA"/>
</dbReference>
<evidence type="ECO:0000313" key="1">
    <source>
        <dbReference type="EMBL" id="MBX74151.1"/>
    </source>
</evidence>
<dbReference type="AlphaFoldDB" id="A0A2P2R4M8"/>
<protein>
    <submittedName>
        <fullName evidence="1">Uncharacterized protein</fullName>
    </submittedName>
</protein>
<sequence>MHFPLNQENGVKEKSYIVARLGNTTILSRK</sequence>
<organism evidence="1">
    <name type="scientific">Rhizophora mucronata</name>
    <name type="common">Asiatic mangrove</name>
    <dbReference type="NCBI Taxonomy" id="61149"/>
    <lineage>
        <taxon>Eukaryota</taxon>
        <taxon>Viridiplantae</taxon>
        <taxon>Streptophyta</taxon>
        <taxon>Embryophyta</taxon>
        <taxon>Tracheophyta</taxon>
        <taxon>Spermatophyta</taxon>
        <taxon>Magnoliopsida</taxon>
        <taxon>eudicotyledons</taxon>
        <taxon>Gunneridae</taxon>
        <taxon>Pentapetalae</taxon>
        <taxon>rosids</taxon>
        <taxon>fabids</taxon>
        <taxon>Malpighiales</taxon>
        <taxon>Rhizophoraceae</taxon>
        <taxon>Rhizophora</taxon>
    </lineage>
</organism>